<protein>
    <submittedName>
        <fullName evidence="1">Uncharacterized protein</fullName>
    </submittedName>
</protein>
<keyword evidence="2" id="KW-1185">Reference proteome</keyword>
<evidence type="ECO:0000313" key="1">
    <source>
        <dbReference type="EMBL" id="VDI49994.1"/>
    </source>
</evidence>
<gene>
    <name evidence="1" type="ORF">MGAL_10B037219</name>
</gene>
<reference evidence="1" key="1">
    <citation type="submission" date="2018-11" db="EMBL/GenBank/DDBJ databases">
        <authorList>
            <person name="Alioto T."/>
            <person name="Alioto T."/>
        </authorList>
    </citation>
    <scope>NUCLEOTIDE SEQUENCE</scope>
</reference>
<comment type="caution">
    <text evidence="1">The sequence shown here is derived from an EMBL/GenBank/DDBJ whole genome shotgun (WGS) entry which is preliminary data.</text>
</comment>
<name>A0A8B6FLZ0_MYTGA</name>
<organism evidence="1 2">
    <name type="scientific">Mytilus galloprovincialis</name>
    <name type="common">Mediterranean mussel</name>
    <dbReference type="NCBI Taxonomy" id="29158"/>
    <lineage>
        <taxon>Eukaryota</taxon>
        <taxon>Metazoa</taxon>
        <taxon>Spiralia</taxon>
        <taxon>Lophotrochozoa</taxon>
        <taxon>Mollusca</taxon>
        <taxon>Bivalvia</taxon>
        <taxon>Autobranchia</taxon>
        <taxon>Pteriomorphia</taxon>
        <taxon>Mytilida</taxon>
        <taxon>Mytiloidea</taxon>
        <taxon>Mytilidae</taxon>
        <taxon>Mytilinae</taxon>
        <taxon>Mytilus</taxon>
    </lineage>
</organism>
<accession>A0A8B6FLZ0</accession>
<proteinExistence type="predicted"/>
<dbReference type="Proteomes" id="UP000596742">
    <property type="component" value="Unassembled WGS sequence"/>
</dbReference>
<dbReference type="EMBL" id="UYJE01006906">
    <property type="protein sequence ID" value="VDI49994.1"/>
    <property type="molecule type" value="Genomic_DNA"/>
</dbReference>
<evidence type="ECO:0000313" key="2">
    <source>
        <dbReference type="Proteomes" id="UP000596742"/>
    </source>
</evidence>
<sequence>MDSYKMYDYDESFEEKSLLHLLRDQYQNEISNIEHKRYSICGARGCQRKTGRNKSSYQKVAAKRFSVWDQKDYDIDRNYGFTIDDNEDLDVENTVFLNLRKESKYDIDRNYGFTIDDNEDLDVENTVFLNLRKESKIFTNYQKRSEVLKKFSGCSVFDCDGVSQGK</sequence>
<dbReference type="AlphaFoldDB" id="A0A8B6FLZ0"/>